<accession>A0AAP3WFD2</accession>
<evidence type="ECO:0000313" key="3">
    <source>
        <dbReference type="Proteomes" id="UP001217776"/>
    </source>
</evidence>
<keyword evidence="1" id="KW-0812">Transmembrane</keyword>
<feature type="transmembrane region" description="Helical" evidence="1">
    <location>
        <begin position="37"/>
        <end position="57"/>
    </location>
</feature>
<feature type="transmembrane region" description="Helical" evidence="1">
    <location>
        <begin position="63"/>
        <end position="83"/>
    </location>
</feature>
<evidence type="ECO:0000256" key="1">
    <source>
        <dbReference type="SAM" id="Phobius"/>
    </source>
</evidence>
<protein>
    <submittedName>
        <fullName evidence="2">Uncharacterized protein</fullName>
    </submittedName>
</protein>
<evidence type="ECO:0000313" key="2">
    <source>
        <dbReference type="EMBL" id="MDC2236641.1"/>
    </source>
</evidence>
<dbReference type="RefSeq" id="WP_117463210.1">
    <property type="nucleotide sequence ID" value="NZ_JADNKL010000079.1"/>
</dbReference>
<sequence>MIKTQQISKSQYTLARLQKEIKFLEECTGILITRIQAIAISIASILFAISIILPSMGEGLEGWAAAFFLAAILSCKDTMISIIKQL</sequence>
<gene>
    <name evidence="2" type="ORF">PO127_12905</name>
</gene>
<dbReference type="Proteomes" id="UP001217776">
    <property type="component" value="Unassembled WGS sequence"/>
</dbReference>
<keyword evidence="1" id="KW-1133">Transmembrane helix</keyword>
<proteinExistence type="predicted"/>
<dbReference type="EMBL" id="JAQNVG010000019">
    <property type="protein sequence ID" value="MDC2236641.1"/>
    <property type="molecule type" value="Genomic_DNA"/>
</dbReference>
<reference evidence="2" key="1">
    <citation type="submission" date="2022-10" db="EMBL/GenBank/DDBJ databases">
        <title>Human gut microbiome strain richness.</title>
        <authorList>
            <person name="Chen-Liaw A."/>
        </authorList>
    </citation>
    <scope>NUCLEOTIDE SEQUENCE</scope>
    <source>
        <strain evidence="2">1001283st1_A3_1001283B150304_161114</strain>
    </source>
</reference>
<organism evidence="2 3">
    <name type="scientific">Bacteroides thetaiotaomicron</name>
    <dbReference type="NCBI Taxonomy" id="818"/>
    <lineage>
        <taxon>Bacteria</taxon>
        <taxon>Pseudomonadati</taxon>
        <taxon>Bacteroidota</taxon>
        <taxon>Bacteroidia</taxon>
        <taxon>Bacteroidales</taxon>
        <taxon>Bacteroidaceae</taxon>
        <taxon>Bacteroides</taxon>
    </lineage>
</organism>
<dbReference type="AlphaFoldDB" id="A0AAP3WFD2"/>
<comment type="caution">
    <text evidence="2">The sequence shown here is derived from an EMBL/GenBank/DDBJ whole genome shotgun (WGS) entry which is preliminary data.</text>
</comment>
<keyword evidence="1" id="KW-0472">Membrane</keyword>
<name>A0AAP3WFD2_BACT4</name>